<keyword evidence="2 6" id="KW-0031">Aminopeptidase</keyword>
<comment type="function">
    <text evidence="6">Catalyzes the removal of dipeptides from the N-terminus of oligopeptides.</text>
</comment>
<evidence type="ECO:0000256" key="5">
    <source>
        <dbReference type="ARBA" id="ARBA00022801"/>
    </source>
</evidence>
<proteinExistence type="inferred from homology"/>
<dbReference type="InterPro" id="IPR043504">
    <property type="entry name" value="Peptidase_S1_PA_chymotrypsin"/>
</dbReference>
<evidence type="ECO:0000256" key="3">
    <source>
        <dbReference type="ARBA" id="ARBA00022670"/>
    </source>
</evidence>
<keyword evidence="3 6" id="KW-0645">Protease</keyword>
<dbReference type="RefSeq" id="WP_406696773.1">
    <property type="nucleotide sequence ID" value="NZ_CP155447.1"/>
</dbReference>
<evidence type="ECO:0000256" key="2">
    <source>
        <dbReference type="ARBA" id="ARBA00022438"/>
    </source>
</evidence>
<accession>A0AAU7CEZ3</accession>
<evidence type="ECO:0000256" key="6">
    <source>
        <dbReference type="RuleBase" id="RU366067"/>
    </source>
</evidence>
<dbReference type="InterPro" id="IPR009003">
    <property type="entry name" value="Peptidase_S1_PA"/>
</dbReference>
<dbReference type="GO" id="GO:0008239">
    <property type="term" value="F:dipeptidyl-peptidase activity"/>
    <property type="evidence" value="ECO:0007669"/>
    <property type="project" value="UniProtKB-UniRule"/>
</dbReference>
<keyword evidence="4" id="KW-0732">Signal</keyword>
<keyword evidence="6" id="KW-0720">Serine protease</keyword>
<dbReference type="Gene3D" id="2.40.10.10">
    <property type="entry name" value="Trypsin-like serine proteases"/>
    <property type="match status" value="1"/>
</dbReference>
<name>A0AAU7CEZ3_9BACT</name>
<dbReference type="InterPro" id="IPR019500">
    <property type="entry name" value="Pep_S46"/>
</dbReference>
<dbReference type="GO" id="GO:0043171">
    <property type="term" value="P:peptide catabolic process"/>
    <property type="evidence" value="ECO:0007669"/>
    <property type="project" value="UniProtKB-UniRule"/>
</dbReference>
<gene>
    <name evidence="7" type="ORF">V5E97_37875</name>
</gene>
<dbReference type="PANTHER" id="PTHR38469:SF1">
    <property type="entry name" value="PERIPLASMIC PEPTIDASE SUBFAMILY S1B"/>
    <property type="match status" value="1"/>
</dbReference>
<reference evidence="7" key="1">
    <citation type="submission" date="2024-05" db="EMBL/GenBank/DDBJ databases">
        <title>Planctomycetes of the genus Singulisphaera possess chitinolytic capabilities.</title>
        <authorList>
            <person name="Ivanova A."/>
        </authorList>
    </citation>
    <scope>NUCLEOTIDE SEQUENCE</scope>
    <source>
        <strain evidence="7">Ch08T</strain>
    </source>
</reference>
<dbReference type="GO" id="GO:0006508">
    <property type="term" value="P:proteolysis"/>
    <property type="evidence" value="ECO:0007669"/>
    <property type="project" value="UniProtKB-KW"/>
</dbReference>
<dbReference type="PANTHER" id="PTHR38469">
    <property type="entry name" value="PERIPLASMIC PEPTIDASE SUBFAMILY S1B"/>
    <property type="match status" value="1"/>
</dbReference>
<evidence type="ECO:0000313" key="7">
    <source>
        <dbReference type="EMBL" id="XBH04028.1"/>
    </source>
</evidence>
<organism evidence="7">
    <name type="scientific">Singulisphaera sp. Ch08</name>
    <dbReference type="NCBI Taxonomy" id="3120278"/>
    <lineage>
        <taxon>Bacteria</taxon>
        <taxon>Pseudomonadati</taxon>
        <taxon>Planctomycetota</taxon>
        <taxon>Planctomycetia</taxon>
        <taxon>Isosphaerales</taxon>
        <taxon>Isosphaeraceae</taxon>
        <taxon>Singulisphaera</taxon>
    </lineage>
</organism>
<dbReference type="EC" id="3.4.14.-" evidence="6"/>
<dbReference type="GO" id="GO:0070009">
    <property type="term" value="F:serine-type aminopeptidase activity"/>
    <property type="evidence" value="ECO:0007669"/>
    <property type="project" value="UniProtKB-UniRule"/>
</dbReference>
<evidence type="ECO:0000256" key="1">
    <source>
        <dbReference type="ARBA" id="ARBA00010491"/>
    </source>
</evidence>
<comment type="similarity">
    <text evidence="1 6">Belongs to the peptidase S46 family.</text>
</comment>
<protein>
    <recommendedName>
        <fullName evidence="6">Dipeptidyl-peptidase</fullName>
        <ecNumber evidence="6">3.4.14.-</ecNumber>
    </recommendedName>
</protein>
<dbReference type="EMBL" id="CP155447">
    <property type="protein sequence ID" value="XBH04028.1"/>
    <property type="molecule type" value="Genomic_DNA"/>
</dbReference>
<dbReference type="SUPFAM" id="SSF50494">
    <property type="entry name" value="Trypsin-like serine proteases"/>
    <property type="match status" value="1"/>
</dbReference>
<evidence type="ECO:0000256" key="4">
    <source>
        <dbReference type="ARBA" id="ARBA00022729"/>
    </source>
</evidence>
<dbReference type="AlphaFoldDB" id="A0AAU7CEZ3"/>
<sequence>MSARQRILALSVISVLSVGGTVTADEGMWVFNNLPLKALKQRYNFEPNPAWVERLRSSAVRFNSGGSGSFVSADGLVMTNHHVGADMLHKISTAGKDYLKEGFLAKTRAEEIKAPDLELNVLVDLQDVTDRVLAAVKPGMGDSEAGAAKRKAMATIEKESLDKSGLRSDVVTLYQGGQYALYTYKKYTDVRLVFAPEFEIAFFGGDPDNFEFPRYDLDVCFFRAYENDKPAQPKHYLNWSPAGSKDGDLIFVAGHPGKTSRLNTVAHLEYLRDVSFPFSLEILHAREAFLQEYGKKGPEQTRQAKDELFGYQNSRKAREGGLKGLKDESLMARKREAEQTLRTRIKADQAAQAAYGSAWDKIAASHQVATKIAKRFNMLERGFAFDSTLFQVARTLVRLAQEQEKPNGDRLREFRESAIESLQLALFSDAPIYPEFEEAKLAHSLTFWKNLMGDTDPMISRVLHGRTPEETAKELVRGTKLADVSLRRAIAKGGLKALLELDDPMIKLALAIDADARSLRTQYEDEVEDVLSAQYAGIAKAAFEAQGDSVYPDATFTLRLAFGTVKGYEARGKHVPPYTTIGGAFKHADAHGNTPPYVIPPSWHQAKKDGRLSLDTAMNFVSTADIIGGNSGSPVVNRDNEVVGLIFDGNVDSLVLDFAYDDQSARAISVDSRAIIEALKSVYRADDLVGELMRQR</sequence>
<keyword evidence="5 6" id="KW-0378">Hydrolase</keyword>
<dbReference type="Pfam" id="PF10459">
    <property type="entry name" value="Peptidase_S46"/>
    <property type="match status" value="1"/>
</dbReference>